<reference evidence="1 2" key="1">
    <citation type="submission" date="2018-11" db="EMBL/GenBank/DDBJ databases">
        <authorList>
            <consortium name="Pathogen Informatics"/>
        </authorList>
    </citation>
    <scope>NUCLEOTIDE SEQUENCE [LARGE SCALE GENOMIC DNA]</scope>
</reference>
<reference evidence="3" key="2">
    <citation type="submission" date="2019-09" db="UniProtKB">
        <authorList>
            <consortium name="WormBaseParasite"/>
        </authorList>
    </citation>
    <scope>IDENTIFICATION</scope>
</reference>
<organism evidence="2 3">
    <name type="scientific">Heligmosomoides polygyrus</name>
    <name type="common">Parasitic roundworm</name>
    <dbReference type="NCBI Taxonomy" id="6339"/>
    <lineage>
        <taxon>Eukaryota</taxon>
        <taxon>Metazoa</taxon>
        <taxon>Ecdysozoa</taxon>
        <taxon>Nematoda</taxon>
        <taxon>Chromadorea</taxon>
        <taxon>Rhabditida</taxon>
        <taxon>Rhabditina</taxon>
        <taxon>Rhabditomorpha</taxon>
        <taxon>Strongyloidea</taxon>
        <taxon>Heligmosomidae</taxon>
        <taxon>Heligmosomoides</taxon>
    </lineage>
</organism>
<proteinExistence type="predicted"/>
<protein>
    <submittedName>
        <fullName evidence="1 3">Uncharacterized protein</fullName>
    </submittedName>
</protein>
<dbReference type="AlphaFoldDB" id="A0A183GQN6"/>
<gene>
    <name evidence="1" type="ORF">HPBE_LOCUS25005</name>
</gene>
<keyword evidence="2" id="KW-1185">Reference proteome</keyword>
<evidence type="ECO:0000313" key="1">
    <source>
        <dbReference type="EMBL" id="VDP48551.1"/>
    </source>
</evidence>
<accession>A0A3P8DWY9</accession>
<accession>A0A183GQN6</accession>
<evidence type="ECO:0000313" key="2">
    <source>
        <dbReference type="Proteomes" id="UP000050761"/>
    </source>
</evidence>
<sequence>MTGDRITPVPVAGVRFFLSCKHDAHTVKGGKMHPLLFLAAPFHKWTNDVYGIDSATPRHEATLVVGNLDDVTNAPINNSLKIFMLGKRIGR</sequence>
<evidence type="ECO:0000313" key="3">
    <source>
        <dbReference type="WBParaSite" id="HPBE_0002500601-mRNA-1"/>
    </source>
</evidence>
<name>A0A183GQN6_HELPZ</name>
<dbReference type="Proteomes" id="UP000050761">
    <property type="component" value="Unassembled WGS sequence"/>
</dbReference>
<dbReference type="EMBL" id="UZAH01037209">
    <property type="protein sequence ID" value="VDP48551.1"/>
    <property type="molecule type" value="Genomic_DNA"/>
</dbReference>
<dbReference type="WBParaSite" id="HPBE_0002500601-mRNA-1">
    <property type="protein sequence ID" value="HPBE_0002500601-mRNA-1"/>
    <property type="gene ID" value="HPBE_0002500601"/>
</dbReference>